<dbReference type="SUPFAM" id="SSF48264">
    <property type="entry name" value="Cytochrome P450"/>
    <property type="match status" value="1"/>
</dbReference>
<keyword evidence="1" id="KW-1133">Transmembrane helix</keyword>
<comment type="caution">
    <text evidence="2">The sequence shown here is derived from an EMBL/GenBank/DDBJ whole genome shotgun (WGS) entry which is preliminary data.</text>
</comment>
<gene>
    <name evidence="2" type="ORF">V6N12_022685</name>
</gene>
<keyword evidence="1" id="KW-0812">Transmembrane</keyword>
<evidence type="ECO:0000256" key="1">
    <source>
        <dbReference type="SAM" id="Phobius"/>
    </source>
</evidence>
<dbReference type="InterPro" id="IPR001128">
    <property type="entry name" value="Cyt_P450"/>
</dbReference>
<dbReference type="Gene3D" id="1.10.630.10">
    <property type="entry name" value="Cytochrome P450"/>
    <property type="match status" value="1"/>
</dbReference>
<feature type="transmembrane region" description="Helical" evidence="1">
    <location>
        <begin position="46"/>
        <end position="65"/>
    </location>
</feature>
<name>A0ABR2FVE3_9ROSI</name>
<evidence type="ECO:0000313" key="2">
    <source>
        <dbReference type="EMBL" id="KAK8588230.1"/>
    </source>
</evidence>
<dbReference type="Pfam" id="PF00067">
    <property type="entry name" value="p450"/>
    <property type="match status" value="1"/>
</dbReference>
<sequence length="202" mass="23043">MHSDHMREKLLKTPSPSTVIGPVEPRRLNLPVWVSVPSFNNAPTGFFYKIPATVGLSFHLLLILFLHRFSIFSVGNLYHYFCFILFILLTLKLLTQRKHNLPPSPLSLPFIGHFHLLRNPLHKSLAALLSKHGPILYLRLGSRRVLVLSSPSAVEECFSKNDMIFANRPPNMAGDILMYDGRSYVWAPHGPLQWNLRRVSLV</sequence>
<protein>
    <submittedName>
        <fullName evidence="2">Uncharacterized protein</fullName>
    </submittedName>
</protein>
<dbReference type="PANTHER" id="PTHR24299:SF63">
    <property type="entry name" value="ISOFLAVONE 2'-HYDROXYLASE"/>
    <property type="match status" value="1"/>
</dbReference>
<organism evidence="2 3">
    <name type="scientific">Hibiscus sabdariffa</name>
    <name type="common">roselle</name>
    <dbReference type="NCBI Taxonomy" id="183260"/>
    <lineage>
        <taxon>Eukaryota</taxon>
        <taxon>Viridiplantae</taxon>
        <taxon>Streptophyta</taxon>
        <taxon>Embryophyta</taxon>
        <taxon>Tracheophyta</taxon>
        <taxon>Spermatophyta</taxon>
        <taxon>Magnoliopsida</taxon>
        <taxon>eudicotyledons</taxon>
        <taxon>Gunneridae</taxon>
        <taxon>Pentapetalae</taxon>
        <taxon>rosids</taxon>
        <taxon>malvids</taxon>
        <taxon>Malvales</taxon>
        <taxon>Malvaceae</taxon>
        <taxon>Malvoideae</taxon>
        <taxon>Hibiscus</taxon>
    </lineage>
</organism>
<dbReference type="Proteomes" id="UP001472677">
    <property type="component" value="Unassembled WGS sequence"/>
</dbReference>
<accession>A0ABR2FVE3</accession>
<dbReference type="PANTHER" id="PTHR24299">
    <property type="entry name" value="CYTOCHROME P450 FAMILY 1"/>
    <property type="match status" value="1"/>
</dbReference>
<evidence type="ECO:0000313" key="3">
    <source>
        <dbReference type="Proteomes" id="UP001472677"/>
    </source>
</evidence>
<feature type="transmembrane region" description="Helical" evidence="1">
    <location>
        <begin position="77"/>
        <end position="94"/>
    </location>
</feature>
<proteinExistence type="predicted"/>
<keyword evidence="3" id="KW-1185">Reference proteome</keyword>
<dbReference type="EMBL" id="JBBPBM010000004">
    <property type="protein sequence ID" value="KAK8588230.1"/>
    <property type="molecule type" value="Genomic_DNA"/>
</dbReference>
<dbReference type="InterPro" id="IPR036396">
    <property type="entry name" value="Cyt_P450_sf"/>
</dbReference>
<reference evidence="2 3" key="1">
    <citation type="journal article" date="2024" name="G3 (Bethesda)">
        <title>Genome assembly of Hibiscus sabdariffa L. provides insights into metabolisms of medicinal natural products.</title>
        <authorList>
            <person name="Kim T."/>
        </authorList>
    </citation>
    <scope>NUCLEOTIDE SEQUENCE [LARGE SCALE GENOMIC DNA]</scope>
    <source>
        <strain evidence="2">TK-2024</strain>
        <tissue evidence="2">Old leaves</tissue>
    </source>
</reference>
<keyword evidence="1" id="KW-0472">Membrane</keyword>